<protein>
    <submittedName>
        <fullName evidence="1">Uncharacterized protein</fullName>
    </submittedName>
</protein>
<sequence length="71" mass="8189">MVIFVNKEIAMAENVRTKAYNEVREAKLDCYLCDITLTEISAEVKLQSLLDHAARRIYEKEKGRNSELVSK</sequence>
<name>A0ABQ8RZE5_PERAM</name>
<evidence type="ECO:0000313" key="1">
    <source>
        <dbReference type="EMBL" id="KAJ4427088.1"/>
    </source>
</evidence>
<organism evidence="1 2">
    <name type="scientific">Periplaneta americana</name>
    <name type="common">American cockroach</name>
    <name type="synonym">Blatta americana</name>
    <dbReference type="NCBI Taxonomy" id="6978"/>
    <lineage>
        <taxon>Eukaryota</taxon>
        <taxon>Metazoa</taxon>
        <taxon>Ecdysozoa</taxon>
        <taxon>Arthropoda</taxon>
        <taxon>Hexapoda</taxon>
        <taxon>Insecta</taxon>
        <taxon>Pterygota</taxon>
        <taxon>Neoptera</taxon>
        <taxon>Polyneoptera</taxon>
        <taxon>Dictyoptera</taxon>
        <taxon>Blattodea</taxon>
        <taxon>Blattoidea</taxon>
        <taxon>Blattidae</taxon>
        <taxon>Blattinae</taxon>
        <taxon>Periplaneta</taxon>
    </lineage>
</organism>
<proteinExistence type="predicted"/>
<reference evidence="1 2" key="1">
    <citation type="journal article" date="2022" name="Allergy">
        <title>Genome assembly and annotation of Periplaneta americana reveal a comprehensive cockroach allergen profile.</title>
        <authorList>
            <person name="Wang L."/>
            <person name="Xiong Q."/>
            <person name="Saelim N."/>
            <person name="Wang L."/>
            <person name="Nong W."/>
            <person name="Wan A.T."/>
            <person name="Shi M."/>
            <person name="Liu X."/>
            <person name="Cao Q."/>
            <person name="Hui J.H.L."/>
            <person name="Sookrung N."/>
            <person name="Leung T.F."/>
            <person name="Tungtrongchitr A."/>
            <person name="Tsui S.K.W."/>
        </authorList>
    </citation>
    <scope>NUCLEOTIDE SEQUENCE [LARGE SCALE GENOMIC DNA]</scope>
    <source>
        <strain evidence="1">PWHHKU_190912</strain>
    </source>
</reference>
<comment type="caution">
    <text evidence="1">The sequence shown here is derived from an EMBL/GenBank/DDBJ whole genome shotgun (WGS) entry which is preliminary data.</text>
</comment>
<dbReference type="EMBL" id="JAJSOF020000038">
    <property type="protein sequence ID" value="KAJ4427088.1"/>
    <property type="molecule type" value="Genomic_DNA"/>
</dbReference>
<dbReference type="Proteomes" id="UP001148838">
    <property type="component" value="Unassembled WGS sequence"/>
</dbReference>
<accession>A0ABQ8RZE5</accession>
<gene>
    <name evidence="1" type="ORF">ANN_24703</name>
</gene>
<keyword evidence="2" id="KW-1185">Reference proteome</keyword>
<evidence type="ECO:0000313" key="2">
    <source>
        <dbReference type="Proteomes" id="UP001148838"/>
    </source>
</evidence>